<accession>A0A0E9T9F2</accession>
<proteinExistence type="predicted"/>
<evidence type="ECO:0000313" key="1">
    <source>
        <dbReference type="EMBL" id="JAH50246.1"/>
    </source>
</evidence>
<reference evidence="1" key="2">
    <citation type="journal article" date="2015" name="Fish Shellfish Immunol.">
        <title>Early steps in the European eel (Anguilla anguilla)-Vibrio vulnificus interaction in the gills: Role of the RtxA13 toxin.</title>
        <authorList>
            <person name="Callol A."/>
            <person name="Pajuelo D."/>
            <person name="Ebbesson L."/>
            <person name="Teles M."/>
            <person name="MacKenzie S."/>
            <person name="Amaro C."/>
        </authorList>
    </citation>
    <scope>NUCLEOTIDE SEQUENCE</scope>
</reference>
<dbReference type="AlphaFoldDB" id="A0A0E9T9F2"/>
<sequence>MCRPLLVHCNYGSSHRGPSVGLLVVLKHAAALI</sequence>
<protein>
    <submittedName>
        <fullName evidence="1">Uncharacterized protein</fullName>
    </submittedName>
</protein>
<dbReference type="EMBL" id="GBXM01058331">
    <property type="protein sequence ID" value="JAH50246.1"/>
    <property type="molecule type" value="Transcribed_RNA"/>
</dbReference>
<name>A0A0E9T9F2_ANGAN</name>
<organism evidence="1">
    <name type="scientific">Anguilla anguilla</name>
    <name type="common">European freshwater eel</name>
    <name type="synonym">Muraena anguilla</name>
    <dbReference type="NCBI Taxonomy" id="7936"/>
    <lineage>
        <taxon>Eukaryota</taxon>
        <taxon>Metazoa</taxon>
        <taxon>Chordata</taxon>
        <taxon>Craniata</taxon>
        <taxon>Vertebrata</taxon>
        <taxon>Euteleostomi</taxon>
        <taxon>Actinopterygii</taxon>
        <taxon>Neopterygii</taxon>
        <taxon>Teleostei</taxon>
        <taxon>Anguilliformes</taxon>
        <taxon>Anguillidae</taxon>
        <taxon>Anguilla</taxon>
    </lineage>
</organism>
<reference evidence="1" key="1">
    <citation type="submission" date="2014-11" db="EMBL/GenBank/DDBJ databases">
        <authorList>
            <person name="Amaro Gonzalez C."/>
        </authorList>
    </citation>
    <scope>NUCLEOTIDE SEQUENCE</scope>
</reference>